<gene>
    <name evidence="2" type="ORF">Slati_3692100</name>
</gene>
<sequence>MDSLHWHYEQHDRFTVRNAFWNACREAQGRSVGPGESSTSSAVSLNFIRSARVPPKVHVSAWRVCRNGLPTTLNLESKGVVTNDTCPWCGSENEDLLHTLLRCLFPRQVWALSNLHRSIISQDTKDTKVWLRGLRGLLDTDDFGKALLTCWFLWWARNGFIFKTSESQLEK</sequence>
<dbReference type="Pfam" id="PF13966">
    <property type="entry name" value="zf-RVT"/>
    <property type="match status" value="1"/>
</dbReference>
<comment type="caution">
    <text evidence="2">The sequence shown here is derived from an EMBL/GenBank/DDBJ whole genome shotgun (WGS) entry which is preliminary data.</text>
</comment>
<accession>A0AAW2U1N7</accession>
<dbReference type="AlphaFoldDB" id="A0AAW2U1N7"/>
<dbReference type="InterPro" id="IPR026960">
    <property type="entry name" value="RVT-Znf"/>
</dbReference>
<reference evidence="2" key="2">
    <citation type="journal article" date="2024" name="Plant">
        <title>Genomic evolution and insights into agronomic trait innovations of Sesamum species.</title>
        <authorList>
            <person name="Miao H."/>
            <person name="Wang L."/>
            <person name="Qu L."/>
            <person name="Liu H."/>
            <person name="Sun Y."/>
            <person name="Le M."/>
            <person name="Wang Q."/>
            <person name="Wei S."/>
            <person name="Zheng Y."/>
            <person name="Lin W."/>
            <person name="Duan Y."/>
            <person name="Cao H."/>
            <person name="Xiong S."/>
            <person name="Wang X."/>
            <person name="Wei L."/>
            <person name="Li C."/>
            <person name="Ma Q."/>
            <person name="Ju M."/>
            <person name="Zhao R."/>
            <person name="Li G."/>
            <person name="Mu C."/>
            <person name="Tian Q."/>
            <person name="Mei H."/>
            <person name="Zhang T."/>
            <person name="Gao T."/>
            <person name="Zhang H."/>
        </authorList>
    </citation>
    <scope>NUCLEOTIDE SEQUENCE</scope>
    <source>
        <strain evidence="2">KEN1</strain>
    </source>
</reference>
<organism evidence="2">
    <name type="scientific">Sesamum latifolium</name>
    <dbReference type="NCBI Taxonomy" id="2727402"/>
    <lineage>
        <taxon>Eukaryota</taxon>
        <taxon>Viridiplantae</taxon>
        <taxon>Streptophyta</taxon>
        <taxon>Embryophyta</taxon>
        <taxon>Tracheophyta</taxon>
        <taxon>Spermatophyta</taxon>
        <taxon>Magnoliopsida</taxon>
        <taxon>eudicotyledons</taxon>
        <taxon>Gunneridae</taxon>
        <taxon>Pentapetalae</taxon>
        <taxon>asterids</taxon>
        <taxon>lamiids</taxon>
        <taxon>Lamiales</taxon>
        <taxon>Pedaliaceae</taxon>
        <taxon>Sesamum</taxon>
    </lineage>
</organism>
<reference evidence="2" key="1">
    <citation type="submission" date="2020-06" db="EMBL/GenBank/DDBJ databases">
        <authorList>
            <person name="Li T."/>
            <person name="Hu X."/>
            <person name="Zhang T."/>
            <person name="Song X."/>
            <person name="Zhang H."/>
            <person name="Dai N."/>
            <person name="Sheng W."/>
            <person name="Hou X."/>
            <person name="Wei L."/>
        </authorList>
    </citation>
    <scope>NUCLEOTIDE SEQUENCE</scope>
    <source>
        <strain evidence="2">KEN1</strain>
        <tissue evidence="2">Leaf</tissue>
    </source>
</reference>
<evidence type="ECO:0000313" key="2">
    <source>
        <dbReference type="EMBL" id="KAL0411024.1"/>
    </source>
</evidence>
<feature type="domain" description="Reverse transcriptase zinc-binding" evidence="1">
    <location>
        <begin position="43"/>
        <end position="110"/>
    </location>
</feature>
<proteinExistence type="predicted"/>
<name>A0AAW2U1N7_9LAMI</name>
<evidence type="ECO:0000259" key="1">
    <source>
        <dbReference type="Pfam" id="PF13966"/>
    </source>
</evidence>
<dbReference type="EMBL" id="JACGWN010000013">
    <property type="protein sequence ID" value="KAL0411024.1"/>
    <property type="molecule type" value="Genomic_DNA"/>
</dbReference>
<protein>
    <recommendedName>
        <fullName evidence="1">Reverse transcriptase zinc-binding domain-containing protein</fullName>
    </recommendedName>
</protein>